<dbReference type="Gene3D" id="1.10.287.950">
    <property type="entry name" value="Methyl-accepting chemotaxis protein"/>
    <property type="match status" value="1"/>
</dbReference>
<organism evidence="1 2">
    <name type="scientific">Oerskovia paurometabola</name>
    <dbReference type="NCBI Taxonomy" id="162170"/>
    <lineage>
        <taxon>Bacteria</taxon>
        <taxon>Bacillati</taxon>
        <taxon>Actinomycetota</taxon>
        <taxon>Actinomycetes</taxon>
        <taxon>Micrococcales</taxon>
        <taxon>Cellulomonadaceae</taxon>
        <taxon>Oerskovia</taxon>
    </lineage>
</organism>
<name>A0ABW1XDH7_9CELL</name>
<evidence type="ECO:0000313" key="1">
    <source>
        <dbReference type="EMBL" id="MFC6426500.1"/>
    </source>
</evidence>
<dbReference type="SUPFAM" id="SSF58104">
    <property type="entry name" value="Methyl-accepting chemotaxis protein (MCP) signaling domain"/>
    <property type="match status" value="1"/>
</dbReference>
<proteinExistence type="predicted"/>
<protein>
    <submittedName>
        <fullName evidence="1">Methyl-accepting chemotaxis protein</fullName>
    </submittedName>
</protein>
<dbReference type="EMBL" id="JBHSTM010000010">
    <property type="protein sequence ID" value="MFC6426500.1"/>
    <property type="molecule type" value="Genomic_DNA"/>
</dbReference>
<dbReference type="Proteomes" id="UP001596305">
    <property type="component" value="Unassembled WGS sequence"/>
</dbReference>
<dbReference type="RefSeq" id="WP_377535639.1">
    <property type="nucleotide sequence ID" value="NZ_JBHSTM010000010.1"/>
</dbReference>
<evidence type="ECO:0000313" key="2">
    <source>
        <dbReference type="Proteomes" id="UP001596305"/>
    </source>
</evidence>
<gene>
    <name evidence="1" type="ORF">ACFP71_16830</name>
</gene>
<keyword evidence="2" id="KW-1185">Reference proteome</keyword>
<sequence length="62" mass="6340">TTEMSRGVQESATGASEIAGNITGIATAASSTAEAIQQMNDSIAELARMSADLQSDAAKFVY</sequence>
<accession>A0ABW1XDH7</accession>
<reference evidence="2" key="1">
    <citation type="journal article" date="2019" name="Int. J. Syst. Evol. Microbiol.">
        <title>The Global Catalogue of Microorganisms (GCM) 10K type strain sequencing project: providing services to taxonomists for standard genome sequencing and annotation.</title>
        <authorList>
            <consortium name="The Broad Institute Genomics Platform"/>
            <consortium name="The Broad Institute Genome Sequencing Center for Infectious Disease"/>
            <person name="Wu L."/>
            <person name="Ma J."/>
        </authorList>
    </citation>
    <scope>NUCLEOTIDE SEQUENCE [LARGE SCALE GENOMIC DNA]</scope>
    <source>
        <strain evidence="2">CCUG 47105</strain>
    </source>
</reference>
<comment type="caution">
    <text evidence="1">The sequence shown here is derived from an EMBL/GenBank/DDBJ whole genome shotgun (WGS) entry which is preliminary data.</text>
</comment>
<feature type="non-terminal residue" evidence="1">
    <location>
        <position position="1"/>
    </location>
</feature>